<evidence type="ECO:0000256" key="4">
    <source>
        <dbReference type="ARBA" id="ARBA00022737"/>
    </source>
</evidence>
<feature type="repeat" description="Solcar" evidence="8">
    <location>
        <begin position="143"/>
        <end position="231"/>
    </location>
</feature>
<keyword evidence="2 9" id="KW-0813">Transport</keyword>
<gene>
    <name evidence="10" type="ORF">D9757_005620</name>
</gene>
<evidence type="ECO:0000256" key="1">
    <source>
        <dbReference type="ARBA" id="ARBA00004225"/>
    </source>
</evidence>
<comment type="subcellular location">
    <subcellularLocation>
        <location evidence="1">Mitochondrion membrane</location>
        <topology evidence="1">Multi-pass membrane protein</topology>
    </subcellularLocation>
</comment>
<accession>A0A8H5HSR3</accession>
<proteinExistence type="inferred from homology"/>
<dbReference type="PROSITE" id="PS50920">
    <property type="entry name" value="SOLCAR"/>
    <property type="match status" value="1"/>
</dbReference>
<evidence type="ECO:0000256" key="9">
    <source>
        <dbReference type="RuleBase" id="RU000488"/>
    </source>
</evidence>
<evidence type="ECO:0000313" key="10">
    <source>
        <dbReference type="EMBL" id="KAF5388828.1"/>
    </source>
</evidence>
<keyword evidence="7 8" id="KW-0472">Membrane</keyword>
<dbReference type="InterPro" id="IPR002067">
    <property type="entry name" value="MCP"/>
</dbReference>
<dbReference type="EMBL" id="JAACJN010000026">
    <property type="protein sequence ID" value="KAF5388828.1"/>
    <property type="molecule type" value="Genomic_DNA"/>
</dbReference>
<evidence type="ECO:0000256" key="6">
    <source>
        <dbReference type="ARBA" id="ARBA00023128"/>
    </source>
</evidence>
<evidence type="ECO:0000256" key="8">
    <source>
        <dbReference type="PROSITE-ProRule" id="PRU00282"/>
    </source>
</evidence>
<dbReference type="Proteomes" id="UP000518752">
    <property type="component" value="Unassembled WGS sequence"/>
</dbReference>
<evidence type="ECO:0008006" key="12">
    <source>
        <dbReference type="Google" id="ProtNLM"/>
    </source>
</evidence>
<sequence>MQGHSVTLLRIFPYAAIKYMAYDQVHYLLMPTRQSETNIRRFAAGSISGMVRLAFLTKSSDQQNFTLYRSFKQIYHEQAIQRSSHDMPGLASRYLNRFPILKFYRGFSATIAGMTPYAGVSFLSWGYLRARFLPAPDNGKTKPTPMADLSIGAVSGAIAQTTSYPFEVIRRRMQVGGITHPDRWLRWGETIRAIYATSGWRGFYVGLSIGYVKVIPMTAVSFTVWQGGKRLLGV</sequence>
<keyword evidence="3 8" id="KW-0812">Transmembrane</keyword>
<dbReference type="PANTHER" id="PTHR24089">
    <property type="entry name" value="SOLUTE CARRIER FAMILY 25"/>
    <property type="match status" value="1"/>
</dbReference>
<comment type="caution">
    <text evidence="10">The sequence shown here is derived from an EMBL/GenBank/DDBJ whole genome shotgun (WGS) entry which is preliminary data.</text>
</comment>
<dbReference type="InterPro" id="IPR023395">
    <property type="entry name" value="MCP_dom_sf"/>
</dbReference>
<keyword evidence="6" id="KW-0496">Mitochondrion</keyword>
<dbReference type="SUPFAM" id="SSF103506">
    <property type="entry name" value="Mitochondrial carrier"/>
    <property type="match status" value="1"/>
</dbReference>
<dbReference type="Gene3D" id="1.50.40.10">
    <property type="entry name" value="Mitochondrial carrier domain"/>
    <property type="match status" value="1"/>
</dbReference>
<dbReference type="Pfam" id="PF00153">
    <property type="entry name" value="Mito_carr"/>
    <property type="match status" value="1"/>
</dbReference>
<reference evidence="10 11" key="1">
    <citation type="journal article" date="2020" name="ISME J.">
        <title>Uncovering the hidden diversity of litter-decomposition mechanisms in mushroom-forming fungi.</title>
        <authorList>
            <person name="Floudas D."/>
            <person name="Bentzer J."/>
            <person name="Ahren D."/>
            <person name="Johansson T."/>
            <person name="Persson P."/>
            <person name="Tunlid A."/>
        </authorList>
    </citation>
    <scope>NUCLEOTIDE SEQUENCE [LARGE SCALE GENOMIC DNA]</scope>
    <source>
        <strain evidence="10 11">CBS 406.79</strain>
    </source>
</reference>
<keyword evidence="4" id="KW-0677">Repeat</keyword>
<dbReference type="OrthoDB" id="270584at2759"/>
<evidence type="ECO:0000256" key="3">
    <source>
        <dbReference type="ARBA" id="ARBA00022692"/>
    </source>
</evidence>
<keyword evidence="11" id="KW-1185">Reference proteome</keyword>
<evidence type="ECO:0000256" key="2">
    <source>
        <dbReference type="ARBA" id="ARBA00022448"/>
    </source>
</evidence>
<organism evidence="10 11">
    <name type="scientific">Collybiopsis confluens</name>
    <dbReference type="NCBI Taxonomy" id="2823264"/>
    <lineage>
        <taxon>Eukaryota</taxon>
        <taxon>Fungi</taxon>
        <taxon>Dikarya</taxon>
        <taxon>Basidiomycota</taxon>
        <taxon>Agaricomycotina</taxon>
        <taxon>Agaricomycetes</taxon>
        <taxon>Agaricomycetidae</taxon>
        <taxon>Agaricales</taxon>
        <taxon>Marasmiineae</taxon>
        <taxon>Omphalotaceae</taxon>
        <taxon>Collybiopsis</taxon>
    </lineage>
</organism>
<name>A0A8H5HSR3_9AGAR</name>
<dbReference type="AlphaFoldDB" id="A0A8H5HSR3"/>
<evidence type="ECO:0000313" key="11">
    <source>
        <dbReference type="Proteomes" id="UP000518752"/>
    </source>
</evidence>
<evidence type="ECO:0000256" key="5">
    <source>
        <dbReference type="ARBA" id="ARBA00022989"/>
    </source>
</evidence>
<dbReference type="InterPro" id="IPR018108">
    <property type="entry name" value="MCP_transmembrane"/>
</dbReference>
<evidence type="ECO:0000256" key="7">
    <source>
        <dbReference type="ARBA" id="ARBA00023136"/>
    </source>
</evidence>
<dbReference type="GO" id="GO:0055085">
    <property type="term" value="P:transmembrane transport"/>
    <property type="evidence" value="ECO:0007669"/>
    <property type="project" value="InterPro"/>
</dbReference>
<protein>
    <recommendedName>
        <fullName evidence="12">Mitochondrial carrier protein</fullName>
    </recommendedName>
</protein>
<dbReference type="GO" id="GO:0031966">
    <property type="term" value="C:mitochondrial membrane"/>
    <property type="evidence" value="ECO:0007669"/>
    <property type="project" value="UniProtKB-SubCell"/>
</dbReference>
<keyword evidence="5" id="KW-1133">Transmembrane helix</keyword>
<dbReference type="PRINTS" id="PR00926">
    <property type="entry name" value="MITOCARRIER"/>
</dbReference>
<comment type="similarity">
    <text evidence="9">Belongs to the mitochondrial carrier (TC 2.A.29) family.</text>
</comment>